<evidence type="ECO:0000259" key="3">
    <source>
        <dbReference type="Pfam" id="PF13359"/>
    </source>
</evidence>
<evidence type="ECO:0000256" key="1">
    <source>
        <dbReference type="ARBA" id="ARBA00001968"/>
    </source>
</evidence>
<dbReference type="GO" id="GO:0046872">
    <property type="term" value="F:metal ion binding"/>
    <property type="evidence" value="ECO:0007669"/>
    <property type="project" value="UniProtKB-KW"/>
</dbReference>
<name>A0A9N8H5J9_9STRA</name>
<keyword evidence="2" id="KW-0479">Metal-binding</keyword>
<comment type="caution">
    <text evidence="4">The sequence shown here is derived from an EMBL/GenBank/DDBJ whole genome shotgun (WGS) entry which is preliminary data.</text>
</comment>
<dbReference type="OrthoDB" id="2142302at2759"/>
<feature type="domain" description="DDE Tnp4" evidence="3">
    <location>
        <begin position="163"/>
        <end position="290"/>
    </location>
</feature>
<evidence type="ECO:0000313" key="4">
    <source>
        <dbReference type="EMBL" id="CAB9500110.1"/>
    </source>
</evidence>
<dbReference type="AlphaFoldDB" id="A0A9N8H5J9"/>
<accession>A0A9N8H5J9</accession>
<organism evidence="4 5">
    <name type="scientific">Seminavis robusta</name>
    <dbReference type="NCBI Taxonomy" id="568900"/>
    <lineage>
        <taxon>Eukaryota</taxon>
        <taxon>Sar</taxon>
        <taxon>Stramenopiles</taxon>
        <taxon>Ochrophyta</taxon>
        <taxon>Bacillariophyta</taxon>
        <taxon>Bacillariophyceae</taxon>
        <taxon>Bacillariophycidae</taxon>
        <taxon>Naviculales</taxon>
        <taxon>Naviculaceae</taxon>
        <taxon>Seminavis</taxon>
    </lineage>
</organism>
<comment type="cofactor">
    <cofactor evidence="1">
        <name>a divalent metal cation</name>
        <dbReference type="ChEBI" id="CHEBI:60240"/>
    </cofactor>
</comment>
<dbReference type="Proteomes" id="UP001153069">
    <property type="component" value="Unassembled WGS sequence"/>
</dbReference>
<evidence type="ECO:0000313" key="5">
    <source>
        <dbReference type="Proteomes" id="UP001153069"/>
    </source>
</evidence>
<dbReference type="EMBL" id="CAICTM010000075">
    <property type="protein sequence ID" value="CAB9500110.1"/>
    <property type="molecule type" value="Genomic_DNA"/>
</dbReference>
<dbReference type="Pfam" id="PF13359">
    <property type="entry name" value="DDE_Tnp_4"/>
    <property type="match status" value="1"/>
</dbReference>
<protein>
    <recommendedName>
        <fullName evidence="3">DDE Tnp4 domain-containing protein</fullName>
    </recommendedName>
</protein>
<dbReference type="InterPro" id="IPR027806">
    <property type="entry name" value="HARBI1_dom"/>
</dbReference>
<gene>
    <name evidence="4" type="ORF">SEMRO_76_G041500.1</name>
</gene>
<keyword evidence="5" id="KW-1185">Reference proteome</keyword>
<proteinExistence type="predicted"/>
<reference evidence="4" key="1">
    <citation type="submission" date="2020-06" db="EMBL/GenBank/DDBJ databases">
        <authorList>
            <consortium name="Plant Systems Biology data submission"/>
        </authorList>
    </citation>
    <scope>NUCLEOTIDE SEQUENCE</scope>
    <source>
        <strain evidence="4">D6</strain>
    </source>
</reference>
<evidence type="ECO:0000256" key="2">
    <source>
        <dbReference type="ARBA" id="ARBA00022723"/>
    </source>
</evidence>
<sequence>MCLGSVNVILTPEEVLFRGLVLVGFEPKRQKSVQHKKNLSRFRMHFSSDPSVYSVLLIKLQETKNEKANLSFDSEVDPRIHKIGVDGMLKYFFMSIYFLACYPTEEQAEGLFGCSDRTWRNWVWEIVEKIALLKPEIIVWPKKWNNPDNPEDPESATIFIITVDGTHCRIEEPTHEAFSENTKYYSHKFKSAAYDYEVALSIFEDRCVWVAGPYPAGTPDITIFRHKLKAKILESREASGVMHRAIGDKGYRGERGVLSIVSSADTDAVRKFKARVLSRQEVFNSRLKCFDVLEDCFRHTGLPGHKGPARNREVTGSEVKHQFCFDSCAVICQVSQSIVRLFYPPT</sequence>